<dbReference type="PANTHER" id="PTHR33495">
    <property type="entry name" value="ANTI-SIGMA FACTOR ANTAGONIST TM_1081-RELATED-RELATED"/>
    <property type="match status" value="1"/>
</dbReference>
<dbReference type="Proteomes" id="UP001595891">
    <property type="component" value="Unassembled WGS sequence"/>
</dbReference>
<evidence type="ECO:0000256" key="1">
    <source>
        <dbReference type="ARBA" id="ARBA00009013"/>
    </source>
</evidence>
<dbReference type="EMBL" id="JBHSFN010000041">
    <property type="protein sequence ID" value="MFC4592060.1"/>
    <property type="molecule type" value="Genomic_DNA"/>
</dbReference>
<dbReference type="SUPFAM" id="SSF52091">
    <property type="entry name" value="SpoIIaa-like"/>
    <property type="match status" value="1"/>
</dbReference>
<organism evidence="4 5">
    <name type="scientific">Sphaerisporangium corydalis</name>
    <dbReference type="NCBI Taxonomy" id="1441875"/>
    <lineage>
        <taxon>Bacteria</taxon>
        <taxon>Bacillati</taxon>
        <taxon>Actinomycetota</taxon>
        <taxon>Actinomycetes</taxon>
        <taxon>Streptosporangiales</taxon>
        <taxon>Streptosporangiaceae</taxon>
        <taxon>Sphaerisporangium</taxon>
    </lineage>
</organism>
<dbReference type="NCBIfam" id="TIGR00377">
    <property type="entry name" value="ant_ant_sig"/>
    <property type="match status" value="1"/>
</dbReference>
<dbReference type="InterPro" id="IPR036513">
    <property type="entry name" value="STAS_dom_sf"/>
</dbReference>
<dbReference type="InterPro" id="IPR003658">
    <property type="entry name" value="Anti-sigma_ant"/>
</dbReference>
<dbReference type="InterPro" id="IPR002645">
    <property type="entry name" value="STAS_dom"/>
</dbReference>
<evidence type="ECO:0000259" key="3">
    <source>
        <dbReference type="PROSITE" id="PS50801"/>
    </source>
</evidence>
<evidence type="ECO:0000313" key="4">
    <source>
        <dbReference type="EMBL" id="MFC4592060.1"/>
    </source>
</evidence>
<proteinExistence type="inferred from homology"/>
<dbReference type="CDD" id="cd07043">
    <property type="entry name" value="STAS_anti-anti-sigma_factors"/>
    <property type="match status" value="1"/>
</dbReference>
<feature type="domain" description="STAS" evidence="3">
    <location>
        <begin position="16"/>
        <end position="117"/>
    </location>
</feature>
<name>A0ABV9ETJ4_9ACTN</name>
<evidence type="ECO:0000313" key="5">
    <source>
        <dbReference type="Proteomes" id="UP001595891"/>
    </source>
</evidence>
<dbReference type="Pfam" id="PF01740">
    <property type="entry name" value="STAS"/>
    <property type="match status" value="1"/>
</dbReference>
<keyword evidence="5" id="KW-1185">Reference proteome</keyword>
<evidence type="ECO:0000256" key="2">
    <source>
        <dbReference type="RuleBase" id="RU003749"/>
    </source>
</evidence>
<comment type="caution">
    <text evidence="4">The sequence shown here is derived from an EMBL/GenBank/DDBJ whole genome shotgun (WGS) entry which is preliminary data.</text>
</comment>
<gene>
    <name evidence="4" type="ORF">ACFO8L_38645</name>
</gene>
<dbReference type="PANTHER" id="PTHR33495:SF2">
    <property type="entry name" value="ANTI-SIGMA FACTOR ANTAGONIST TM_1081-RELATED"/>
    <property type="match status" value="1"/>
</dbReference>
<sequence>MTTAVQLDPHPDDTLPRTLIVALSGELDYTNAEQLRQQAVSHLTPDHRNMVLDLAGLTFCDSTGIRIFLALRTLITDRGGVISLTDLHPRLSRVFQTTGLVKFFAVQPTRADALAELRAQPSPR</sequence>
<dbReference type="RefSeq" id="WP_262847269.1">
    <property type="nucleotide sequence ID" value="NZ_JANZYP010000060.1"/>
</dbReference>
<accession>A0ABV9ETJ4</accession>
<protein>
    <recommendedName>
        <fullName evidence="2">Anti-sigma factor antagonist</fullName>
    </recommendedName>
</protein>
<dbReference type="PROSITE" id="PS50801">
    <property type="entry name" value="STAS"/>
    <property type="match status" value="1"/>
</dbReference>
<reference evidence="5" key="1">
    <citation type="journal article" date="2019" name="Int. J. Syst. Evol. Microbiol.">
        <title>The Global Catalogue of Microorganisms (GCM) 10K type strain sequencing project: providing services to taxonomists for standard genome sequencing and annotation.</title>
        <authorList>
            <consortium name="The Broad Institute Genomics Platform"/>
            <consortium name="The Broad Institute Genome Sequencing Center for Infectious Disease"/>
            <person name="Wu L."/>
            <person name="Ma J."/>
        </authorList>
    </citation>
    <scope>NUCLEOTIDE SEQUENCE [LARGE SCALE GENOMIC DNA]</scope>
    <source>
        <strain evidence="5">CCUG 49560</strain>
    </source>
</reference>
<dbReference type="Gene3D" id="3.30.750.24">
    <property type="entry name" value="STAS domain"/>
    <property type="match status" value="1"/>
</dbReference>
<comment type="similarity">
    <text evidence="1 2">Belongs to the anti-sigma-factor antagonist family.</text>
</comment>